<dbReference type="Pfam" id="PF00085">
    <property type="entry name" value="Thioredoxin"/>
    <property type="match status" value="1"/>
</dbReference>
<keyword evidence="3" id="KW-1185">Reference proteome</keyword>
<dbReference type="Gene3D" id="3.40.30.10">
    <property type="entry name" value="Glutaredoxin"/>
    <property type="match status" value="1"/>
</dbReference>
<sequence>MQTLSMPLEQLNQSENDVDFLFIHSPFCGTCHLARKMLETLEETLKGTDFKELNAAIHPDFMNQYEVESVPCLLIVQKGKILEKIYAFQSVPYLYEKVNQYQ</sequence>
<reference evidence="2 3" key="1">
    <citation type="submission" date="2013-08" db="EMBL/GenBank/DDBJ databases">
        <title>Genome of Pontibacillus chungwhensis.</title>
        <authorList>
            <person name="Wang Q."/>
            <person name="Wang G."/>
        </authorList>
    </citation>
    <scope>NUCLEOTIDE SEQUENCE [LARGE SCALE GENOMIC DNA]</scope>
    <source>
        <strain evidence="2 3">BH030062</strain>
    </source>
</reference>
<dbReference type="SUPFAM" id="SSF52833">
    <property type="entry name" value="Thioredoxin-like"/>
    <property type="match status" value="1"/>
</dbReference>
<comment type="caution">
    <text evidence="2">The sequence shown here is derived from an EMBL/GenBank/DDBJ whole genome shotgun (WGS) entry which is preliminary data.</text>
</comment>
<dbReference type="eggNOG" id="COG0526">
    <property type="taxonomic scope" value="Bacteria"/>
</dbReference>
<feature type="domain" description="Thioredoxin" evidence="1">
    <location>
        <begin position="23"/>
        <end position="87"/>
    </location>
</feature>
<evidence type="ECO:0000313" key="3">
    <source>
        <dbReference type="Proteomes" id="UP000030153"/>
    </source>
</evidence>
<evidence type="ECO:0000259" key="1">
    <source>
        <dbReference type="Pfam" id="PF00085"/>
    </source>
</evidence>
<accession>A0A0A2UXY3</accession>
<proteinExistence type="predicted"/>
<dbReference type="STRING" id="1385513.N780_18595"/>
<protein>
    <submittedName>
        <fullName evidence="2">Thioredoxin</fullName>
    </submittedName>
</protein>
<dbReference type="InterPro" id="IPR013766">
    <property type="entry name" value="Thioredoxin_domain"/>
</dbReference>
<dbReference type="CDD" id="cd02947">
    <property type="entry name" value="TRX_family"/>
    <property type="match status" value="1"/>
</dbReference>
<dbReference type="RefSeq" id="WP_232299508.1">
    <property type="nucleotide sequence ID" value="NZ_AVBG01000005.1"/>
</dbReference>
<gene>
    <name evidence="2" type="ORF">N780_18595</name>
</gene>
<organism evidence="2 3">
    <name type="scientific">Pontibacillus chungwhensis BH030062</name>
    <dbReference type="NCBI Taxonomy" id="1385513"/>
    <lineage>
        <taxon>Bacteria</taxon>
        <taxon>Bacillati</taxon>
        <taxon>Bacillota</taxon>
        <taxon>Bacilli</taxon>
        <taxon>Bacillales</taxon>
        <taxon>Bacillaceae</taxon>
        <taxon>Pontibacillus</taxon>
    </lineage>
</organism>
<name>A0A0A2UXY3_9BACI</name>
<dbReference type="EMBL" id="AVBG01000005">
    <property type="protein sequence ID" value="KGP91643.1"/>
    <property type="molecule type" value="Genomic_DNA"/>
</dbReference>
<dbReference type="Proteomes" id="UP000030153">
    <property type="component" value="Unassembled WGS sequence"/>
</dbReference>
<evidence type="ECO:0000313" key="2">
    <source>
        <dbReference type="EMBL" id="KGP91643.1"/>
    </source>
</evidence>
<dbReference type="AlphaFoldDB" id="A0A0A2UXY3"/>
<dbReference type="InterPro" id="IPR036249">
    <property type="entry name" value="Thioredoxin-like_sf"/>
</dbReference>